<evidence type="ECO:0000313" key="9">
    <source>
        <dbReference type="EMBL" id="HIS97338.1"/>
    </source>
</evidence>
<evidence type="ECO:0000256" key="5">
    <source>
        <dbReference type="ARBA" id="ARBA00022989"/>
    </source>
</evidence>
<accession>A0A9D1G4U1</accession>
<feature type="domain" description="CstA N-terminal" evidence="8">
    <location>
        <begin position="3"/>
        <end position="158"/>
    </location>
</feature>
<dbReference type="PANTHER" id="PTHR30252">
    <property type="entry name" value="INNER MEMBRANE PEPTIDE TRANSPORTER"/>
    <property type="match status" value="1"/>
</dbReference>
<dbReference type="InterPro" id="IPR003706">
    <property type="entry name" value="CstA_N"/>
</dbReference>
<comment type="caution">
    <text evidence="9">The sequence shown here is derived from an EMBL/GenBank/DDBJ whole genome shotgun (WGS) entry which is preliminary data.</text>
</comment>
<evidence type="ECO:0000259" key="8">
    <source>
        <dbReference type="Pfam" id="PF02554"/>
    </source>
</evidence>
<dbReference type="AlphaFoldDB" id="A0A9D1G4U1"/>
<dbReference type="PANTHER" id="PTHR30252:SF0">
    <property type="entry name" value="PEPTIDE TRANSPORTER CSTA"/>
    <property type="match status" value="1"/>
</dbReference>
<dbReference type="Pfam" id="PF02554">
    <property type="entry name" value="CstA"/>
    <property type="match status" value="1"/>
</dbReference>
<dbReference type="InterPro" id="IPR051605">
    <property type="entry name" value="CstA"/>
</dbReference>
<dbReference type="GO" id="GO:0009267">
    <property type="term" value="P:cellular response to starvation"/>
    <property type="evidence" value="ECO:0007669"/>
    <property type="project" value="InterPro"/>
</dbReference>
<keyword evidence="4 7" id="KW-0812">Transmembrane</keyword>
<sequence>MTAVLILVVGIVLLGLGYIFYGSWLAKKWGVNPDRPTPAHTKFDNKDFVPANPAVLMGHHFSSIAGAGPINGPIQAAVFGWLPVFLWVVIGGIFFGAMHDFGALFASIRHGGRSIGEVIKDNIGPKAYKLFVIFALLVLILVIASFTSVVASTFQSTVDANGNPYDFITVGMDNASGNASTATTSL</sequence>
<feature type="non-terminal residue" evidence="9">
    <location>
        <position position="186"/>
    </location>
</feature>
<reference evidence="9" key="2">
    <citation type="journal article" date="2021" name="PeerJ">
        <title>Extensive microbial diversity within the chicken gut microbiome revealed by metagenomics and culture.</title>
        <authorList>
            <person name="Gilroy R."/>
            <person name="Ravi A."/>
            <person name="Getino M."/>
            <person name="Pursley I."/>
            <person name="Horton D.L."/>
            <person name="Alikhan N.F."/>
            <person name="Baker D."/>
            <person name="Gharbi K."/>
            <person name="Hall N."/>
            <person name="Watson M."/>
            <person name="Adriaenssens E.M."/>
            <person name="Foster-Nyarko E."/>
            <person name="Jarju S."/>
            <person name="Secka A."/>
            <person name="Antonio M."/>
            <person name="Oren A."/>
            <person name="Chaudhuri R.R."/>
            <person name="La Ragione R."/>
            <person name="Hildebrand F."/>
            <person name="Pallen M.J."/>
        </authorList>
    </citation>
    <scope>NUCLEOTIDE SEQUENCE</scope>
    <source>
        <strain evidence="9">ChiHecec3B27-6122</strain>
    </source>
</reference>
<keyword evidence="5 7" id="KW-1133">Transmembrane helix</keyword>
<keyword evidence="6 7" id="KW-0472">Membrane</keyword>
<feature type="transmembrane region" description="Helical" evidence="7">
    <location>
        <begin position="84"/>
        <end position="106"/>
    </location>
</feature>
<proteinExistence type="inferred from homology"/>
<evidence type="ECO:0000256" key="3">
    <source>
        <dbReference type="ARBA" id="ARBA00022475"/>
    </source>
</evidence>
<organism evidence="9 10">
    <name type="scientific">Candidatus Scatomorpha pullistercoris</name>
    <dbReference type="NCBI Taxonomy" id="2840929"/>
    <lineage>
        <taxon>Bacteria</taxon>
        <taxon>Bacillati</taxon>
        <taxon>Bacillota</taxon>
        <taxon>Clostridia</taxon>
        <taxon>Eubacteriales</taxon>
        <taxon>Candidatus Scatomorpha</taxon>
    </lineage>
</organism>
<evidence type="ECO:0000313" key="10">
    <source>
        <dbReference type="Proteomes" id="UP000886876"/>
    </source>
</evidence>
<evidence type="ECO:0000256" key="7">
    <source>
        <dbReference type="SAM" id="Phobius"/>
    </source>
</evidence>
<evidence type="ECO:0000256" key="2">
    <source>
        <dbReference type="ARBA" id="ARBA00007755"/>
    </source>
</evidence>
<reference evidence="9" key="1">
    <citation type="submission" date="2020-10" db="EMBL/GenBank/DDBJ databases">
        <authorList>
            <person name="Gilroy R."/>
        </authorList>
    </citation>
    <scope>NUCLEOTIDE SEQUENCE</scope>
    <source>
        <strain evidence="9">ChiHecec3B27-6122</strain>
    </source>
</reference>
<protein>
    <submittedName>
        <fullName evidence="9">Carbon starvation protein A</fullName>
    </submittedName>
</protein>
<feature type="transmembrane region" description="Helical" evidence="7">
    <location>
        <begin position="5"/>
        <end position="26"/>
    </location>
</feature>
<dbReference type="EMBL" id="DVJS01000126">
    <property type="protein sequence ID" value="HIS97338.1"/>
    <property type="molecule type" value="Genomic_DNA"/>
</dbReference>
<gene>
    <name evidence="9" type="ORF">IAD42_05115</name>
</gene>
<keyword evidence="3" id="KW-1003">Cell membrane</keyword>
<comment type="subcellular location">
    <subcellularLocation>
        <location evidence="1">Cell membrane</location>
        <topology evidence="1">Multi-pass membrane protein</topology>
    </subcellularLocation>
</comment>
<comment type="similarity">
    <text evidence="2">Belongs to the peptide transporter carbon starvation (CstA) (TC 2.A.114) family.</text>
</comment>
<evidence type="ECO:0000256" key="4">
    <source>
        <dbReference type="ARBA" id="ARBA00022692"/>
    </source>
</evidence>
<feature type="transmembrane region" description="Helical" evidence="7">
    <location>
        <begin position="127"/>
        <end position="151"/>
    </location>
</feature>
<evidence type="ECO:0000256" key="1">
    <source>
        <dbReference type="ARBA" id="ARBA00004651"/>
    </source>
</evidence>
<dbReference type="Proteomes" id="UP000886876">
    <property type="component" value="Unassembled WGS sequence"/>
</dbReference>
<name>A0A9D1G4U1_9FIRM</name>
<dbReference type="GO" id="GO:0005886">
    <property type="term" value="C:plasma membrane"/>
    <property type="evidence" value="ECO:0007669"/>
    <property type="project" value="UniProtKB-SubCell"/>
</dbReference>
<evidence type="ECO:0000256" key="6">
    <source>
        <dbReference type="ARBA" id="ARBA00023136"/>
    </source>
</evidence>